<organism evidence="2 3">
    <name type="scientific">Ladona fulva</name>
    <name type="common">Scarce chaser dragonfly</name>
    <name type="synonym">Libellula fulva</name>
    <dbReference type="NCBI Taxonomy" id="123851"/>
    <lineage>
        <taxon>Eukaryota</taxon>
        <taxon>Metazoa</taxon>
        <taxon>Ecdysozoa</taxon>
        <taxon>Arthropoda</taxon>
        <taxon>Hexapoda</taxon>
        <taxon>Insecta</taxon>
        <taxon>Pterygota</taxon>
        <taxon>Palaeoptera</taxon>
        <taxon>Odonata</taxon>
        <taxon>Epiprocta</taxon>
        <taxon>Anisoptera</taxon>
        <taxon>Libelluloidea</taxon>
        <taxon>Libellulidae</taxon>
        <taxon>Ladona</taxon>
    </lineage>
</organism>
<proteinExistence type="predicted"/>
<sequence>MSVINTNPSFLLRALQKKLGMRTASSESKDEVSDPDENFRGGTEGSNPYYPNQKDLNDLIRDFRLTKSNAELLMSRLKQ</sequence>
<gene>
    <name evidence="2" type="ORF">J437_LFUL014827</name>
</gene>
<reference evidence="2" key="1">
    <citation type="submission" date="2013-04" db="EMBL/GenBank/DDBJ databases">
        <authorList>
            <person name="Qu J."/>
            <person name="Murali S.C."/>
            <person name="Bandaranaike D."/>
            <person name="Bellair M."/>
            <person name="Blankenburg K."/>
            <person name="Chao H."/>
            <person name="Dinh H."/>
            <person name="Doddapaneni H."/>
            <person name="Downs B."/>
            <person name="Dugan-Rocha S."/>
            <person name="Elkadiri S."/>
            <person name="Gnanaolivu R.D."/>
            <person name="Hernandez B."/>
            <person name="Javaid M."/>
            <person name="Jayaseelan J.C."/>
            <person name="Lee S."/>
            <person name="Li M."/>
            <person name="Ming W."/>
            <person name="Munidasa M."/>
            <person name="Muniz J."/>
            <person name="Nguyen L."/>
            <person name="Ongeri F."/>
            <person name="Osuji N."/>
            <person name="Pu L.-L."/>
            <person name="Puazo M."/>
            <person name="Qu C."/>
            <person name="Quiroz J."/>
            <person name="Raj R."/>
            <person name="Weissenberger G."/>
            <person name="Xin Y."/>
            <person name="Zou X."/>
            <person name="Han Y."/>
            <person name="Richards S."/>
            <person name="Worley K."/>
            <person name="Muzny D."/>
            <person name="Gibbs R."/>
        </authorList>
    </citation>
    <scope>NUCLEOTIDE SEQUENCE</scope>
    <source>
        <strain evidence="2">Sampled in the wild</strain>
    </source>
</reference>
<comment type="caution">
    <text evidence="2">The sequence shown here is derived from an EMBL/GenBank/DDBJ whole genome shotgun (WGS) entry which is preliminary data.</text>
</comment>
<name>A0A8K0KI77_LADFU</name>
<evidence type="ECO:0000256" key="1">
    <source>
        <dbReference type="SAM" id="MobiDB-lite"/>
    </source>
</evidence>
<dbReference type="OrthoDB" id="7699741at2759"/>
<protein>
    <submittedName>
        <fullName evidence="2">Uncharacterized protein</fullName>
    </submittedName>
</protein>
<dbReference type="EMBL" id="KZ308840">
    <property type="protein sequence ID" value="KAG8234719.1"/>
    <property type="molecule type" value="Genomic_DNA"/>
</dbReference>
<keyword evidence="3" id="KW-1185">Reference proteome</keyword>
<accession>A0A8K0KI77</accession>
<feature type="region of interest" description="Disordered" evidence="1">
    <location>
        <begin position="21"/>
        <end position="53"/>
    </location>
</feature>
<reference evidence="2" key="2">
    <citation type="submission" date="2017-10" db="EMBL/GenBank/DDBJ databases">
        <title>Ladona fulva Genome sequencing and assembly.</title>
        <authorList>
            <person name="Murali S."/>
            <person name="Richards S."/>
            <person name="Bandaranaike D."/>
            <person name="Bellair M."/>
            <person name="Blankenburg K."/>
            <person name="Chao H."/>
            <person name="Dinh H."/>
            <person name="Doddapaneni H."/>
            <person name="Dugan-Rocha S."/>
            <person name="Elkadiri S."/>
            <person name="Gnanaolivu R."/>
            <person name="Hernandez B."/>
            <person name="Skinner E."/>
            <person name="Javaid M."/>
            <person name="Lee S."/>
            <person name="Li M."/>
            <person name="Ming W."/>
            <person name="Munidasa M."/>
            <person name="Muniz J."/>
            <person name="Nguyen L."/>
            <person name="Hughes D."/>
            <person name="Osuji N."/>
            <person name="Pu L.-L."/>
            <person name="Puazo M."/>
            <person name="Qu C."/>
            <person name="Quiroz J."/>
            <person name="Raj R."/>
            <person name="Weissenberger G."/>
            <person name="Xin Y."/>
            <person name="Zou X."/>
            <person name="Han Y."/>
            <person name="Worley K."/>
            <person name="Muzny D."/>
            <person name="Gibbs R."/>
        </authorList>
    </citation>
    <scope>NUCLEOTIDE SEQUENCE</scope>
    <source>
        <strain evidence="2">Sampled in the wild</strain>
    </source>
</reference>
<dbReference type="Proteomes" id="UP000792457">
    <property type="component" value="Unassembled WGS sequence"/>
</dbReference>
<evidence type="ECO:0000313" key="2">
    <source>
        <dbReference type="EMBL" id="KAG8234719.1"/>
    </source>
</evidence>
<evidence type="ECO:0000313" key="3">
    <source>
        <dbReference type="Proteomes" id="UP000792457"/>
    </source>
</evidence>
<dbReference type="AlphaFoldDB" id="A0A8K0KI77"/>